<organism evidence="2 3">
    <name type="scientific">Trichomonas vaginalis (strain ATCC PRA-98 / G3)</name>
    <dbReference type="NCBI Taxonomy" id="412133"/>
    <lineage>
        <taxon>Eukaryota</taxon>
        <taxon>Metamonada</taxon>
        <taxon>Parabasalia</taxon>
        <taxon>Trichomonadida</taxon>
        <taxon>Trichomonadidae</taxon>
        <taxon>Trichomonas</taxon>
    </lineage>
</organism>
<dbReference type="eggNOG" id="ENOG502S71I">
    <property type="taxonomic scope" value="Eukaryota"/>
</dbReference>
<protein>
    <submittedName>
        <fullName evidence="2">DNA-binding protein, putative</fullName>
    </submittedName>
</protein>
<sequence length="142" mass="15163">MSSGKGYIAFRLRPGEDLYTSIQEQAVKNGCNACAIVTCVGSLKECHVRLAGATATDQVIVPIPGPLEIVSLTGTISQGKAHIHISVSDNKGQVFGGHLVKGSLIETTAEIVLVNLNNFGIQFTREFDQATGFNELVVKYDN</sequence>
<dbReference type="SMR" id="A2E378"/>
<accession>A2E378</accession>
<dbReference type="EMBL" id="DS113294">
    <property type="protein sequence ID" value="EAY12888.1"/>
    <property type="molecule type" value="Genomic_DNA"/>
</dbReference>
<feature type="domain" description="PPC" evidence="1">
    <location>
        <begin position="1"/>
        <end position="139"/>
    </location>
</feature>
<dbReference type="InterPro" id="IPR025707">
    <property type="entry name" value="DNA_bp_PD1"/>
</dbReference>
<evidence type="ECO:0000313" key="3">
    <source>
        <dbReference type="Proteomes" id="UP000001542"/>
    </source>
</evidence>
<dbReference type="OrthoDB" id="2156856at2759"/>
<dbReference type="GO" id="GO:0003677">
    <property type="term" value="F:DNA binding"/>
    <property type="evidence" value="ECO:0007669"/>
    <property type="project" value="UniProtKB-KW"/>
</dbReference>
<dbReference type="VEuPathDB" id="TrichDB:TVAGG3_1018020"/>
<dbReference type="CDD" id="cd11378">
    <property type="entry name" value="DUF296"/>
    <property type="match status" value="1"/>
</dbReference>
<dbReference type="PANTHER" id="PTHR34988">
    <property type="entry name" value="PROTEIN, PUTATIVE-RELATED"/>
    <property type="match status" value="1"/>
</dbReference>
<dbReference type="RefSeq" id="XP_001325111.1">
    <property type="nucleotide sequence ID" value="XM_001325076.1"/>
</dbReference>
<evidence type="ECO:0000313" key="2">
    <source>
        <dbReference type="EMBL" id="EAY12888.1"/>
    </source>
</evidence>
<reference evidence="2" key="2">
    <citation type="journal article" date="2007" name="Science">
        <title>Draft genome sequence of the sexually transmitted pathogen Trichomonas vaginalis.</title>
        <authorList>
            <person name="Carlton J.M."/>
            <person name="Hirt R.P."/>
            <person name="Silva J.C."/>
            <person name="Delcher A.L."/>
            <person name="Schatz M."/>
            <person name="Zhao Q."/>
            <person name="Wortman J.R."/>
            <person name="Bidwell S.L."/>
            <person name="Alsmark U.C.M."/>
            <person name="Besteiro S."/>
            <person name="Sicheritz-Ponten T."/>
            <person name="Noel C.J."/>
            <person name="Dacks J.B."/>
            <person name="Foster P.G."/>
            <person name="Simillion C."/>
            <person name="Van de Peer Y."/>
            <person name="Miranda-Saavedra D."/>
            <person name="Barton G.J."/>
            <person name="Westrop G.D."/>
            <person name="Mueller S."/>
            <person name="Dessi D."/>
            <person name="Fiori P.L."/>
            <person name="Ren Q."/>
            <person name="Paulsen I."/>
            <person name="Zhang H."/>
            <person name="Bastida-Corcuera F.D."/>
            <person name="Simoes-Barbosa A."/>
            <person name="Brown M.T."/>
            <person name="Hayes R.D."/>
            <person name="Mukherjee M."/>
            <person name="Okumura C.Y."/>
            <person name="Schneider R."/>
            <person name="Smith A.J."/>
            <person name="Vanacova S."/>
            <person name="Villalvazo M."/>
            <person name="Haas B.J."/>
            <person name="Pertea M."/>
            <person name="Feldblyum T.V."/>
            <person name="Utterback T.R."/>
            <person name="Shu C.L."/>
            <person name="Osoegawa K."/>
            <person name="de Jong P.J."/>
            <person name="Hrdy I."/>
            <person name="Horvathova L."/>
            <person name="Zubacova Z."/>
            <person name="Dolezal P."/>
            <person name="Malik S.B."/>
            <person name="Logsdon J.M. Jr."/>
            <person name="Henze K."/>
            <person name="Gupta A."/>
            <person name="Wang C.C."/>
            <person name="Dunne R.L."/>
            <person name="Upcroft J.A."/>
            <person name="Upcroft P."/>
            <person name="White O."/>
            <person name="Salzberg S.L."/>
            <person name="Tang P."/>
            <person name="Chiu C.-H."/>
            <person name="Lee Y.-S."/>
            <person name="Embley T.M."/>
            <person name="Coombs G.H."/>
            <person name="Mottram J.C."/>
            <person name="Tachezy J."/>
            <person name="Fraser-Liggett C.M."/>
            <person name="Johnson P.J."/>
        </authorList>
    </citation>
    <scope>NUCLEOTIDE SEQUENCE [LARGE SCALE GENOMIC DNA]</scope>
    <source>
        <strain evidence="2">G3</strain>
    </source>
</reference>
<gene>
    <name evidence="2" type="ORF">TVAG_430520</name>
</gene>
<dbReference type="OMA" id="TEINGHF"/>
<dbReference type="Pfam" id="PF03479">
    <property type="entry name" value="PCC"/>
    <property type="match status" value="1"/>
</dbReference>
<name>A2E378_TRIV3</name>
<dbReference type="InterPro" id="IPR005175">
    <property type="entry name" value="PPC_dom"/>
</dbReference>
<keyword evidence="3" id="KW-1185">Reference proteome</keyword>
<dbReference type="VEuPathDB" id="TrichDB:TVAG_430520"/>
<dbReference type="Gene3D" id="3.30.1330.80">
    <property type="entry name" value="Hypothetical protein, similar to alpha- acetolactate decarboxylase, domain 2"/>
    <property type="match status" value="1"/>
</dbReference>
<dbReference type="Proteomes" id="UP000001542">
    <property type="component" value="Unassembled WGS sequence"/>
</dbReference>
<dbReference type="KEGG" id="tva:4770857"/>
<dbReference type="PROSITE" id="PS51742">
    <property type="entry name" value="PPC"/>
    <property type="match status" value="1"/>
</dbReference>
<proteinExistence type="predicted"/>
<dbReference type="PIRSF" id="PIRSF016702">
    <property type="entry name" value="DNA_bp_PD1"/>
    <property type="match status" value="1"/>
</dbReference>
<dbReference type="InParanoid" id="A2E378"/>
<keyword evidence="2" id="KW-0238">DNA-binding</keyword>
<dbReference type="AlphaFoldDB" id="A2E378"/>
<dbReference type="SUPFAM" id="SSF117856">
    <property type="entry name" value="AF0104/ALDC/Ptd012-like"/>
    <property type="match status" value="1"/>
</dbReference>
<evidence type="ECO:0000259" key="1">
    <source>
        <dbReference type="PROSITE" id="PS51742"/>
    </source>
</evidence>
<reference evidence="2" key="1">
    <citation type="submission" date="2006-10" db="EMBL/GenBank/DDBJ databases">
        <authorList>
            <person name="Amadeo P."/>
            <person name="Zhao Q."/>
            <person name="Wortman J."/>
            <person name="Fraser-Liggett C."/>
            <person name="Carlton J."/>
        </authorList>
    </citation>
    <scope>NUCLEOTIDE SEQUENCE</scope>
    <source>
        <strain evidence="2">G3</strain>
    </source>
</reference>
<dbReference type="PANTHER" id="PTHR34988:SF1">
    <property type="entry name" value="DNA-BINDING PROTEIN"/>
    <property type="match status" value="1"/>
</dbReference>